<name>A0A0G0N1E3_9BACT</name>
<keyword evidence="1" id="KW-1133">Transmembrane helix</keyword>
<keyword evidence="1" id="KW-0812">Transmembrane</keyword>
<proteinExistence type="predicted"/>
<sequence length="42" mass="4979">MNETLSQTENILTLLIPFVYSAVIIVLYLIQTYIEERYNIDK</sequence>
<comment type="caution">
    <text evidence="2">The sequence shown here is derived from an EMBL/GenBank/DDBJ whole genome shotgun (WGS) entry which is preliminary data.</text>
</comment>
<keyword evidence="1" id="KW-0472">Membrane</keyword>
<dbReference type="AlphaFoldDB" id="A0A0G0N1E3"/>
<evidence type="ECO:0000313" key="2">
    <source>
        <dbReference type="EMBL" id="KKQ70971.1"/>
    </source>
</evidence>
<organism evidence="2 3">
    <name type="scientific">Candidatus Falkowbacteria bacterium GW2011_GWE1_38_31</name>
    <dbReference type="NCBI Taxonomy" id="1618638"/>
    <lineage>
        <taxon>Bacteria</taxon>
        <taxon>Candidatus Falkowiibacteriota</taxon>
    </lineage>
</organism>
<dbReference type="Proteomes" id="UP000034022">
    <property type="component" value="Unassembled WGS sequence"/>
</dbReference>
<protein>
    <submittedName>
        <fullName evidence="2">Uncharacterized protein</fullName>
    </submittedName>
</protein>
<reference evidence="2 3" key="1">
    <citation type="journal article" date="2015" name="Nature">
        <title>rRNA introns, odd ribosomes, and small enigmatic genomes across a large radiation of phyla.</title>
        <authorList>
            <person name="Brown C.T."/>
            <person name="Hug L.A."/>
            <person name="Thomas B.C."/>
            <person name="Sharon I."/>
            <person name="Castelle C.J."/>
            <person name="Singh A."/>
            <person name="Wilkins M.J."/>
            <person name="Williams K.H."/>
            <person name="Banfield J.F."/>
        </authorList>
    </citation>
    <scope>NUCLEOTIDE SEQUENCE [LARGE SCALE GENOMIC DNA]</scope>
</reference>
<gene>
    <name evidence="2" type="ORF">US91_C0002G0050</name>
</gene>
<dbReference type="EMBL" id="LBUU01000002">
    <property type="protein sequence ID" value="KKQ70971.1"/>
    <property type="molecule type" value="Genomic_DNA"/>
</dbReference>
<evidence type="ECO:0000313" key="3">
    <source>
        <dbReference type="Proteomes" id="UP000034022"/>
    </source>
</evidence>
<accession>A0A0G0N1E3</accession>
<evidence type="ECO:0000256" key="1">
    <source>
        <dbReference type="SAM" id="Phobius"/>
    </source>
</evidence>
<feature type="transmembrane region" description="Helical" evidence="1">
    <location>
        <begin position="12"/>
        <end position="30"/>
    </location>
</feature>